<comment type="cofactor">
    <cofactor evidence="1 6 7">
        <name>pyridoxal 5'-phosphate</name>
        <dbReference type="ChEBI" id="CHEBI:597326"/>
    </cofactor>
</comment>
<dbReference type="FunFam" id="3.40.640.10:FF:000007">
    <property type="entry name" value="glycine dehydrogenase (Decarboxylating), mitochondrial"/>
    <property type="match status" value="1"/>
</dbReference>
<proteinExistence type="inferred from homology"/>
<dbReference type="GO" id="GO:0019464">
    <property type="term" value="P:glycine decarboxylation via glycine cleavage system"/>
    <property type="evidence" value="ECO:0007669"/>
    <property type="project" value="TreeGrafter"/>
</dbReference>
<comment type="similarity">
    <text evidence="2 7">Belongs to the GcvP family.</text>
</comment>
<evidence type="ECO:0000256" key="4">
    <source>
        <dbReference type="ARBA" id="ARBA00023002"/>
    </source>
</evidence>
<keyword evidence="7" id="KW-0809">Transit peptide</keyword>
<keyword evidence="4 7" id="KW-0560">Oxidoreductase</keyword>
<name>A0A835CM87_APHGI</name>
<keyword evidence="3 6" id="KW-0663">Pyridoxal phosphate</keyword>
<gene>
    <name evidence="10" type="ORF">HCN44_007623</name>
</gene>
<comment type="caution">
    <text evidence="10">The sequence shown here is derived from an EMBL/GenBank/DDBJ whole genome shotgun (WGS) entry which is preliminary data.</text>
</comment>
<feature type="modified residue" description="N6-(pyridoxal phosphate)lysine" evidence="6">
    <location>
        <position position="733"/>
    </location>
</feature>
<keyword evidence="11" id="KW-1185">Reference proteome</keyword>
<dbReference type="Proteomes" id="UP000639338">
    <property type="component" value="Unassembled WGS sequence"/>
</dbReference>
<dbReference type="NCBIfam" id="NF003346">
    <property type="entry name" value="PRK04366.1"/>
    <property type="match status" value="1"/>
</dbReference>
<dbReference type="EC" id="1.4.4.2" evidence="7"/>
<dbReference type="FunFam" id="3.90.1150.10:FF:000153">
    <property type="entry name" value="Glycine dehydrogenase (decarboxylating)"/>
    <property type="match status" value="1"/>
</dbReference>
<dbReference type="FunFam" id="3.40.640.10:FF:000005">
    <property type="entry name" value="Glycine dehydrogenase (decarboxylating), mitochondrial"/>
    <property type="match status" value="1"/>
</dbReference>
<evidence type="ECO:0000256" key="3">
    <source>
        <dbReference type="ARBA" id="ARBA00022898"/>
    </source>
</evidence>
<protein>
    <recommendedName>
        <fullName evidence="7">Glycine cleavage system P protein</fullName>
        <ecNumber evidence="7">1.4.4.2</ecNumber>
    </recommendedName>
</protein>
<dbReference type="EMBL" id="JACMRX010000006">
    <property type="protein sequence ID" value="KAF7988129.1"/>
    <property type="molecule type" value="Genomic_DNA"/>
</dbReference>
<dbReference type="GO" id="GO:0005739">
    <property type="term" value="C:mitochondrion"/>
    <property type="evidence" value="ECO:0007669"/>
    <property type="project" value="UniProtKB-SubCell"/>
</dbReference>
<dbReference type="HAMAP" id="MF_00711">
    <property type="entry name" value="GcvP"/>
    <property type="match status" value="1"/>
</dbReference>
<evidence type="ECO:0000256" key="2">
    <source>
        <dbReference type="ARBA" id="ARBA00010756"/>
    </source>
</evidence>
<dbReference type="GO" id="GO:0005960">
    <property type="term" value="C:glycine cleavage complex"/>
    <property type="evidence" value="ECO:0007669"/>
    <property type="project" value="TreeGrafter"/>
</dbReference>
<comment type="function">
    <text evidence="7">The glycine cleavage system catalyzes the degradation of glycine.</text>
</comment>
<evidence type="ECO:0000256" key="7">
    <source>
        <dbReference type="RuleBase" id="RU364056"/>
    </source>
</evidence>
<keyword evidence="7" id="KW-0496">Mitochondrion</keyword>
<dbReference type="PANTHER" id="PTHR11773">
    <property type="entry name" value="GLYCINE DEHYDROGENASE, DECARBOXYLATING"/>
    <property type="match status" value="1"/>
</dbReference>
<sequence length="989" mass="110600">MQSILKISRYLNFLKIQRFKKHSVRKLSSNGNFQKLFPDKNEFQARHIGPRDFEQLEMLKTIGFNSLEELTKTAVPSNIRRDEDLNIDKPMTEYDLMKRITEISQKNKVWRSYIGMGYYNCCVPHTIMRNIFENPGWTTQYTPYQPEIAQGRLESLINYQTMICDMTGMEVANASLLDEGTSAAEALALAYRHNKRKKLFVSDKVHPQTISVISTRINSLGLDLEIGDVFNVDTSQKNIAGILLQYPDTTGAIYDYEKIVKQAHDDGTLVCAATDLLALAIIRPPGEFDVDICVGTSQRFGVPLGYGGPHAGFFACRQKLVRLMPGRMIGVTIDTDGNNAYRLALQTREQHIRRDKATSNICTAQALLANMSAMYAVYHGPDGIKNISQRINYLTKILAKGLQSSGHEIYNEAYFDTITVSPNIKQSIIKNNAENKNINLRYNQDGSIGISLDETTVINDVNDLLEIFNVNKSVESIVDDIKNIDDDNTIIFKRKTLYLQHSVFNIHHSETRIVRYMKSLENKDVSLVHSMIPLGSCTMKLNSTTEMMPCSLSGFTNIHPFVPVEQAQGYKILFKELKNDLCSITGYDDISFQPNSGAQGEYAGLRAIQCYHESRGDYNRKVCLIPISAHGTNPASAQMAGMQVEPIYVKKDGSVDTVHLKNMIDEYKNSLSCLMITYPSTNGVFEETIGDVCDMVHKAGGQVYLDGANMNAQVGLCRPGDYGSDVSHLNLHKTFCIPHGGGGPGMGPIGVKRHLMPFLPGHPIINSANDTNELTPGLGAVSAAPYGSSAILPISWAYIKLMGAKGLRKATQVAILNANYMSKRLENYYKTLYKGDSGLVAHEFILDIRDFKKTANIEAVDIAKRLMDYGFHAPTMSWPVTGTLMVEPTESEDKLELDRFCDALISIRKEIQDIENGKLDIENNPIKMSPHTQKQVINTQWDRPYSRELAAFPVSFSKVPKIWPSVGRIDDIYGDKNLFCTCPPILPQQ</sequence>
<dbReference type="SUPFAM" id="SSF53383">
    <property type="entry name" value="PLP-dependent transferases"/>
    <property type="match status" value="2"/>
</dbReference>
<dbReference type="NCBIfam" id="NF001696">
    <property type="entry name" value="PRK00451.1"/>
    <property type="match status" value="1"/>
</dbReference>
<comment type="subcellular location">
    <subcellularLocation>
        <location evidence="7">Mitochondrion</location>
    </subcellularLocation>
</comment>
<dbReference type="InterPro" id="IPR020581">
    <property type="entry name" value="GDC_P"/>
</dbReference>
<dbReference type="InterPro" id="IPR003437">
    <property type="entry name" value="GcvP"/>
</dbReference>
<evidence type="ECO:0000313" key="11">
    <source>
        <dbReference type="Proteomes" id="UP000639338"/>
    </source>
</evidence>
<reference evidence="10 11" key="1">
    <citation type="submission" date="2020-08" db="EMBL/GenBank/DDBJ databases">
        <title>Aphidius gifuensis genome sequencing and assembly.</title>
        <authorList>
            <person name="Du Z."/>
        </authorList>
    </citation>
    <scope>NUCLEOTIDE SEQUENCE [LARGE SCALE GENOMIC DNA]</scope>
    <source>
        <strain evidence="10">YNYX2018</strain>
        <tissue evidence="10">Adults</tissue>
    </source>
</reference>
<evidence type="ECO:0000259" key="8">
    <source>
        <dbReference type="Pfam" id="PF02347"/>
    </source>
</evidence>
<dbReference type="Pfam" id="PF02347">
    <property type="entry name" value="GDC-P"/>
    <property type="match status" value="1"/>
</dbReference>
<dbReference type="InterPro" id="IPR015424">
    <property type="entry name" value="PyrdxlP-dep_Trfase"/>
</dbReference>
<comment type="subunit">
    <text evidence="7">The glycine cleavage system is composed of four proteins: P, T, L and H.</text>
</comment>
<feature type="domain" description="Glycine cleavage system P-protein N-terminal" evidence="8">
    <location>
        <begin position="46"/>
        <end position="468"/>
    </location>
</feature>
<dbReference type="InterPro" id="IPR015421">
    <property type="entry name" value="PyrdxlP-dep_Trfase_major"/>
</dbReference>
<dbReference type="OrthoDB" id="6537869at2759"/>
<dbReference type="InterPro" id="IPR015422">
    <property type="entry name" value="PyrdxlP-dep_Trfase_small"/>
</dbReference>
<evidence type="ECO:0000256" key="6">
    <source>
        <dbReference type="PIRSR" id="PIRSR603437-50"/>
    </source>
</evidence>
<dbReference type="GO" id="GO:0030170">
    <property type="term" value="F:pyridoxal phosphate binding"/>
    <property type="evidence" value="ECO:0007669"/>
    <property type="project" value="TreeGrafter"/>
</dbReference>
<dbReference type="InterPro" id="IPR049316">
    <property type="entry name" value="GDC-P_C"/>
</dbReference>
<comment type="catalytic activity">
    <reaction evidence="5 7">
        <text>N(6)-[(R)-lipoyl]-L-lysyl-[glycine-cleavage complex H protein] + glycine + H(+) = N(6)-[(R)-S(8)-aminomethyldihydrolipoyl]-L-lysyl-[glycine-cleavage complex H protein] + CO2</text>
        <dbReference type="Rhea" id="RHEA:24304"/>
        <dbReference type="Rhea" id="RHEA-COMP:10494"/>
        <dbReference type="Rhea" id="RHEA-COMP:10495"/>
        <dbReference type="ChEBI" id="CHEBI:15378"/>
        <dbReference type="ChEBI" id="CHEBI:16526"/>
        <dbReference type="ChEBI" id="CHEBI:57305"/>
        <dbReference type="ChEBI" id="CHEBI:83099"/>
        <dbReference type="ChEBI" id="CHEBI:83143"/>
        <dbReference type="EC" id="1.4.4.2"/>
    </reaction>
</comment>
<feature type="domain" description="Glycine dehydrogenase C-terminal" evidence="9">
    <location>
        <begin position="810"/>
        <end position="931"/>
    </location>
</feature>
<accession>A0A835CM87</accession>
<evidence type="ECO:0000259" key="9">
    <source>
        <dbReference type="Pfam" id="PF21478"/>
    </source>
</evidence>
<dbReference type="Gene3D" id="3.90.1150.10">
    <property type="entry name" value="Aspartate Aminotransferase, domain 1"/>
    <property type="match status" value="2"/>
</dbReference>
<dbReference type="GO" id="GO:0004375">
    <property type="term" value="F:glycine dehydrogenase (decarboxylating) activity"/>
    <property type="evidence" value="ECO:0007669"/>
    <property type="project" value="UniProtKB-UniRule"/>
</dbReference>
<dbReference type="Pfam" id="PF21478">
    <property type="entry name" value="GcvP2_C"/>
    <property type="match status" value="1"/>
</dbReference>
<organism evidence="10 11">
    <name type="scientific">Aphidius gifuensis</name>
    <name type="common">Parasitoid wasp</name>
    <dbReference type="NCBI Taxonomy" id="684658"/>
    <lineage>
        <taxon>Eukaryota</taxon>
        <taxon>Metazoa</taxon>
        <taxon>Ecdysozoa</taxon>
        <taxon>Arthropoda</taxon>
        <taxon>Hexapoda</taxon>
        <taxon>Insecta</taxon>
        <taxon>Pterygota</taxon>
        <taxon>Neoptera</taxon>
        <taxon>Endopterygota</taxon>
        <taxon>Hymenoptera</taxon>
        <taxon>Apocrita</taxon>
        <taxon>Ichneumonoidea</taxon>
        <taxon>Braconidae</taxon>
        <taxon>Aphidiinae</taxon>
        <taxon>Aphidius</taxon>
    </lineage>
</organism>
<evidence type="ECO:0000313" key="10">
    <source>
        <dbReference type="EMBL" id="KAF7988129.1"/>
    </source>
</evidence>
<dbReference type="Gene3D" id="3.40.640.10">
    <property type="entry name" value="Type I PLP-dependent aspartate aminotransferase-like (Major domain)"/>
    <property type="match status" value="2"/>
</dbReference>
<dbReference type="GO" id="GO:0016594">
    <property type="term" value="F:glycine binding"/>
    <property type="evidence" value="ECO:0007669"/>
    <property type="project" value="TreeGrafter"/>
</dbReference>
<dbReference type="AlphaFoldDB" id="A0A835CM87"/>
<dbReference type="NCBIfam" id="TIGR00461">
    <property type="entry name" value="gcvP"/>
    <property type="match status" value="1"/>
</dbReference>
<evidence type="ECO:0000256" key="5">
    <source>
        <dbReference type="ARBA" id="ARBA00049026"/>
    </source>
</evidence>
<dbReference type="PANTHER" id="PTHR11773:SF1">
    <property type="entry name" value="GLYCINE DEHYDROGENASE (DECARBOXYLATING), MITOCHONDRIAL"/>
    <property type="match status" value="1"/>
</dbReference>
<dbReference type="InterPro" id="IPR049315">
    <property type="entry name" value="GDC-P_N"/>
</dbReference>
<dbReference type="CDD" id="cd00613">
    <property type="entry name" value="GDC-P"/>
    <property type="match status" value="2"/>
</dbReference>
<evidence type="ECO:0000256" key="1">
    <source>
        <dbReference type="ARBA" id="ARBA00001933"/>
    </source>
</evidence>